<evidence type="ECO:0000313" key="2">
    <source>
        <dbReference type="EMBL" id="KGO79545.1"/>
    </source>
</evidence>
<dbReference type="InterPro" id="IPR014710">
    <property type="entry name" value="RmlC-like_jellyroll"/>
</dbReference>
<gene>
    <name evidence="2" type="ORF">Q763_13425</name>
</gene>
<dbReference type="Proteomes" id="UP000030129">
    <property type="component" value="Unassembled WGS sequence"/>
</dbReference>
<dbReference type="PROSITE" id="PS50042">
    <property type="entry name" value="CNMP_BINDING_3"/>
    <property type="match status" value="1"/>
</dbReference>
<dbReference type="Gene3D" id="2.60.120.10">
    <property type="entry name" value="Jelly Rolls"/>
    <property type="match status" value="1"/>
</dbReference>
<name>A0A0A2LTP0_9FLAO</name>
<proteinExistence type="predicted"/>
<keyword evidence="3" id="KW-1185">Reference proteome</keyword>
<evidence type="ECO:0000259" key="1">
    <source>
        <dbReference type="PROSITE" id="PS50042"/>
    </source>
</evidence>
<organism evidence="2 3">
    <name type="scientific">Flavobacterium beibuense F44-8</name>
    <dbReference type="NCBI Taxonomy" id="1406840"/>
    <lineage>
        <taxon>Bacteria</taxon>
        <taxon>Pseudomonadati</taxon>
        <taxon>Bacteroidota</taxon>
        <taxon>Flavobacteriia</taxon>
        <taxon>Flavobacteriales</taxon>
        <taxon>Flavobacteriaceae</taxon>
        <taxon>Flavobacterium</taxon>
    </lineage>
</organism>
<dbReference type="AlphaFoldDB" id="A0A0A2LTP0"/>
<protein>
    <submittedName>
        <fullName evidence="2">Cyclic nucleotide-binding protein</fullName>
    </submittedName>
</protein>
<dbReference type="SUPFAM" id="SSF51206">
    <property type="entry name" value="cAMP-binding domain-like"/>
    <property type="match status" value="1"/>
</dbReference>
<dbReference type="CDD" id="cd00038">
    <property type="entry name" value="CAP_ED"/>
    <property type="match status" value="1"/>
</dbReference>
<dbReference type="InterPro" id="IPR018490">
    <property type="entry name" value="cNMP-bd_dom_sf"/>
</dbReference>
<dbReference type="RefSeq" id="WP_035135068.1">
    <property type="nucleotide sequence ID" value="NZ_JRLV01000016.1"/>
</dbReference>
<accession>A0A0A2LTP0</accession>
<dbReference type="Pfam" id="PF00027">
    <property type="entry name" value="cNMP_binding"/>
    <property type="match status" value="1"/>
</dbReference>
<feature type="domain" description="Cyclic nucleotide-binding" evidence="1">
    <location>
        <begin position="11"/>
        <end position="123"/>
    </location>
</feature>
<dbReference type="InterPro" id="IPR000595">
    <property type="entry name" value="cNMP-bd_dom"/>
</dbReference>
<reference evidence="2 3" key="1">
    <citation type="submission" date="2013-09" db="EMBL/GenBank/DDBJ databases">
        <authorList>
            <person name="Zeng Z."/>
            <person name="Chen C."/>
        </authorList>
    </citation>
    <scope>NUCLEOTIDE SEQUENCE [LARGE SCALE GENOMIC DNA]</scope>
    <source>
        <strain evidence="2 3">F44-8</strain>
    </source>
</reference>
<comment type="caution">
    <text evidence="2">The sequence shown here is derived from an EMBL/GenBank/DDBJ whole genome shotgun (WGS) entry which is preliminary data.</text>
</comment>
<dbReference type="eggNOG" id="COG0664">
    <property type="taxonomic scope" value="Bacteria"/>
</dbReference>
<evidence type="ECO:0000313" key="3">
    <source>
        <dbReference type="Proteomes" id="UP000030129"/>
    </source>
</evidence>
<dbReference type="EMBL" id="JRLV01000016">
    <property type="protein sequence ID" value="KGO79545.1"/>
    <property type="molecule type" value="Genomic_DNA"/>
</dbReference>
<dbReference type="STRING" id="1406840.Q763_13425"/>
<sequence>MFDKIIAHVKRFVPLSPKEEEILCSYLKIEEYAKKKHLLEEGEMCTGKYFVNSGVVRMYTLNEKGVEQVIHFAIEGWWITDYFTFNTNMPAKCGIQAVEPTQIIVIDAAEQEELLKELPQMERYFRLVLEKAYAASLMRTHYMFNFSAEERYRHFSEHYPEFVQRVPQYLVASYLGFTPEFLSMLRAKKG</sequence>